<keyword evidence="11" id="KW-1185">Reference proteome</keyword>
<keyword evidence="5" id="KW-0156">Chromatin regulator</keyword>
<reference evidence="10" key="1">
    <citation type="journal article" date="2021" name="Nat. Commun.">
        <title>Genetic determinants of endophytism in the Arabidopsis root mycobiome.</title>
        <authorList>
            <person name="Mesny F."/>
            <person name="Miyauchi S."/>
            <person name="Thiergart T."/>
            <person name="Pickel B."/>
            <person name="Atanasova L."/>
            <person name="Karlsson M."/>
            <person name="Huettel B."/>
            <person name="Barry K.W."/>
            <person name="Haridas S."/>
            <person name="Chen C."/>
            <person name="Bauer D."/>
            <person name="Andreopoulos W."/>
            <person name="Pangilinan J."/>
            <person name="LaButti K."/>
            <person name="Riley R."/>
            <person name="Lipzen A."/>
            <person name="Clum A."/>
            <person name="Drula E."/>
            <person name="Henrissat B."/>
            <person name="Kohler A."/>
            <person name="Grigoriev I.V."/>
            <person name="Martin F.M."/>
            <person name="Hacquard S."/>
        </authorList>
    </citation>
    <scope>NUCLEOTIDE SEQUENCE</scope>
    <source>
        <strain evidence="10">MPI-CAGE-AT-0016</strain>
    </source>
</reference>
<keyword evidence="7" id="KW-0010">Activator</keyword>
<dbReference type="AlphaFoldDB" id="A0A8K0TP31"/>
<dbReference type="FunFam" id="3.90.640.10:FF:000040">
    <property type="entry name" value="Actin-like protein ARP6"/>
    <property type="match status" value="1"/>
</dbReference>
<evidence type="ECO:0000256" key="9">
    <source>
        <dbReference type="ARBA" id="ARBA00023242"/>
    </source>
</evidence>
<evidence type="ECO:0000313" key="11">
    <source>
        <dbReference type="Proteomes" id="UP000813385"/>
    </source>
</evidence>
<comment type="similarity">
    <text evidence="3">Belongs to the actin family. ARP6 subfamily.</text>
</comment>
<evidence type="ECO:0000256" key="6">
    <source>
        <dbReference type="ARBA" id="ARBA00023015"/>
    </source>
</evidence>
<dbReference type="InterPro" id="IPR043129">
    <property type="entry name" value="ATPase_NBD"/>
</dbReference>
<keyword evidence="4" id="KW-0963">Cytoplasm</keyword>
<comment type="subcellular location">
    <subcellularLocation>
        <location evidence="2">Cytoplasm</location>
    </subcellularLocation>
    <subcellularLocation>
        <location evidence="1">Nucleus</location>
    </subcellularLocation>
</comment>
<keyword evidence="8" id="KW-0804">Transcription</keyword>
<protein>
    <submittedName>
        <fullName evidence="10">Actin family</fullName>
    </submittedName>
</protein>
<evidence type="ECO:0000256" key="8">
    <source>
        <dbReference type="ARBA" id="ARBA00023163"/>
    </source>
</evidence>
<dbReference type="EMBL" id="JAGPXD010000001">
    <property type="protein sequence ID" value="KAH7375430.1"/>
    <property type="molecule type" value="Genomic_DNA"/>
</dbReference>
<comment type="caution">
    <text evidence="10">The sequence shown here is derived from an EMBL/GenBank/DDBJ whole genome shotgun (WGS) entry which is preliminary data.</text>
</comment>
<evidence type="ECO:0000256" key="1">
    <source>
        <dbReference type="ARBA" id="ARBA00004123"/>
    </source>
</evidence>
<dbReference type="InterPro" id="IPR004000">
    <property type="entry name" value="Actin"/>
</dbReference>
<sequence>MPPKKRKPAGPPPPTRTLVLDNGGYTIKAGFVNADDDGTTAPDAPRLVPNCIARDRARKVYVASELDACRDFGEIQFRRPIDKGFIVNWEAQKEIWDREFVDGAAPHQRCDPSETRLLLTEQPNSLPALRSNCDQIVFEEYGFAAYHRGPGAAFNAYRDVQAIMQTPRAEDAPAPILPAEIMLVIDSGYSQTTVMPLYNGRLFHSAVRRLEVGGKLLTNFLARLISLRHFDMRNDTYIVNEMKEQACYVSLDFAGDLEKTWKGTRGEKRESFLTGGGIAKDYVLPDFHVRSKGIVRDYDPAAHTKARKLAAQSADSPEDILTLRNERFTVPEVLFNPSDIGSTQPGIADIVMQSLNEIPIGLWPGLLANVVVVGGNACIDGFIQRLEKELVKRVPDDCIVRVACPSDPITSTWLGAASFARQPEFASLCVTKQEYEENGAHFVSQKLGS</sequence>
<keyword evidence="9" id="KW-0539">Nucleus</keyword>
<proteinExistence type="inferred from homology"/>
<name>A0A8K0TP31_9PEZI</name>
<dbReference type="GO" id="GO:0005737">
    <property type="term" value="C:cytoplasm"/>
    <property type="evidence" value="ECO:0007669"/>
    <property type="project" value="UniProtKB-SubCell"/>
</dbReference>
<dbReference type="CDD" id="cd10210">
    <property type="entry name" value="ASKHA_NBD_Arp6"/>
    <property type="match status" value="1"/>
</dbReference>
<dbReference type="SUPFAM" id="SSF53067">
    <property type="entry name" value="Actin-like ATPase domain"/>
    <property type="match status" value="2"/>
</dbReference>
<keyword evidence="6" id="KW-0805">Transcription regulation</keyword>
<evidence type="ECO:0000256" key="5">
    <source>
        <dbReference type="ARBA" id="ARBA00022853"/>
    </source>
</evidence>
<dbReference type="OrthoDB" id="6220758at2759"/>
<gene>
    <name evidence="10" type="ORF">B0T11DRAFT_9560</name>
</gene>
<evidence type="ECO:0000256" key="4">
    <source>
        <dbReference type="ARBA" id="ARBA00022490"/>
    </source>
</evidence>
<dbReference type="SMART" id="SM00268">
    <property type="entry name" value="ACTIN"/>
    <property type="match status" value="1"/>
</dbReference>
<dbReference type="Pfam" id="PF00022">
    <property type="entry name" value="Actin"/>
    <property type="match status" value="1"/>
</dbReference>
<dbReference type="Gene3D" id="3.30.420.40">
    <property type="match status" value="2"/>
</dbReference>
<evidence type="ECO:0000313" key="10">
    <source>
        <dbReference type="EMBL" id="KAH7375430.1"/>
    </source>
</evidence>
<dbReference type="GO" id="GO:0005634">
    <property type="term" value="C:nucleus"/>
    <property type="evidence" value="ECO:0007669"/>
    <property type="project" value="UniProtKB-SubCell"/>
</dbReference>
<dbReference type="FunFam" id="3.30.420.40:FF:000058">
    <property type="entry name" value="Putative actin-related protein 5"/>
    <property type="match status" value="1"/>
</dbReference>
<evidence type="ECO:0000256" key="7">
    <source>
        <dbReference type="ARBA" id="ARBA00023159"/>
    </source>
</evidence>
<dbReference type="Proteomes" id="UP000813385">
    <property type="component" value="Unassembled WGS sequence"/>
</dbReference>
<evidence type="ECO:0000256" key="2">
    <source>
        <dbReference type="ARBA" id="ARBA00004496"/>
    </source>
</evidence>
<dbReference type="Gene3D" id="3.90.640.10">
    <property type="entry name" value="Actin, Chain A, domain 4"/>
    <property type="match status" value="1"/>
</dbReference>
<organism evidence="10 11">
    <name type="scientific">Plectosphaerella cucumerina</name>
    <dbReference type="NCBI Taxonomy" id="40658"/>
    <lineage>
        <taxon>Eukaryota</taxon>
        <taxon>Fungi</taxon>
        <taxon>Dikarya</taxon>
        <taxon>Ascomycota</taxon>
        <taxon>Pezizomycotina</taxon>
        <taxon>Sordariomycetes</taxon>
        <taxon>Hypocreomycetidae</taxon>
        <taxon>Glomerellales</taxon>
        <taxon>Plectosphaerellaceae</taxon>
        <taxon>Plectosphaerella</taxon>
    </lineage>
</organism>
<dbReference type="GO" id="GO:0006325">
    <property type="term" value="P:chromatin organization"/>
    <property type="evidence" value="ECO:0007669"/>
    <property type="project" value="UniProtKB-KW"/>
</dbReference>
<evidence type="ECO:0000256" key="3">
    <source>
        <dbReference type="ARBA" id="ARBA00005665"/>
    </source>
</evidence>
<dbReference type="PANTHER" id="PTHR11937">
    <property type="entry name" value="ACTIN"/>
    <property type="match status" value="1"/>
</dbReference>
<accession>A0A8K0TP31</accession>